<dbReference type="InterPro" id="IPR014710">
    <property type="entry name" value="RmlC-like_jellyroll"/>
</dbReference>
<keyword evidence="4" id="KW-1185">Reference proteome</keyword>
<evidence type="ECO:0000259" key="2">
    <source>
        <dbReference type="Pfam" id="PF06172"/>
    </source>
</evidence>
<sequence length="155" mass="17037">MQAADIIQALMMQRHPEGGWYVETFRDVESGGRGHSTAIYFLLEAGDVSAWHRVRDAAEVWHYHAGAPLELMLCADGSPVETRILGTGLLAGQRPQAVVPANWWQTARTLGEWTLVGCTVAPGFLFDSFEMAPEGWRPGQPEARQPGQPEARQPG</sequence>
<dbReference type="PANTHER" id="PTHR33387:SF3">
    <property type="entry name" value="DUF985 DOMAIN-CONTAINING PROTEIN"/>
    <property type="match status" value="1"/>
</dbReference>
<dbReference type="EMBL" id="JACVVX010000011">
    <property type="protein sequence ID" value="MBD0417267.1"/>
    <property type="molecule type" value="Genomic_DNA"/>
</dbReference>
<accession>A0A8J6U9H2</accession>
<evidence type="ECO:0000256" key="1">
    <source>
        <dbReference type="SAM" id="MobiDB-lite"/>
    </source>
</evidence>
<evidence type="ECO:0000313" key="4">
    <source>
        <dbReference type="Proteomes" id="UP000643405"/>
    </source>
</evidence>
<protein>
    <submittedName>
        <fullName evidence="3">Cupin domain-containing protein</fullName>
    </submittedName>
</protein>
<evidence type="ECO:0000313" key="3">
    <source>
        <dbReference type="EMBL" id="MBD0417267.1"/>
    </source>
</evidence>
<name>A0A8J6U9H2_9HYPH</name>
<proteinExistence type="predicted"/>
<comment type="caution">
    <text evidence="3">The sequence shown here is derived from an EMBL/GenBank/DDBJ whole genome shotgun (WGS) entry which is preliminary data.</text>
</comment>
<dbReference type="Gene3D" id="2.60.120.10">
    <property type="entry name" value="Jelly Rolls"/>
    <property type="match status" value="1"/>
</dbReference>
<feature type="region of interest" description="Disordered" evidence="1">
    <location>
        <begin position="135"/>
        <end position="155"/>
    </location>
</feature>
<gene>
    <name evidence="3" type="ORF">ICI42_21745</name>
</gene>
<dbReference type="Pfam" id="PF06172">
    <property type="entry name" value="Cupin_5"/>
    <property type="match status" value="1"/>
</dbReference>
<dbReference type="RefSeq" id="WP_188166706.1">
    <property type="nucleotide sequence ID" value="NZ_JACVVX010000011.1"/>
</dbReference>
<dbReference type="InterPro" id="IPR011051">
    <property type="entry name" value="RmlC_Cupin_sf"/>
</dbReference>
<dbReference type="InterPro" id="IPR009327">
    <property type="entry name" value="Cupin_DUF985"/>
</dbReference>
<reference evidence="3" key="1">
    <citation type="submission" date="2020-09" db="EMBL/GenBank/DDBJ databases">
        <title>Genome seq and assembly of Tianweitania sp.</title>
        <authorList>
            <person name="Chhetri G."/>
        </authorList>
    </citation>
    <scope>NUCLEOTIDE SEQUENCE</scope>
    <source>
        <strain evidence="3">Rool2</strain>
    </source>
</reference>
<dbReference type="CDD" id="cd06121">
    <property type="entry name" value="cupin_YML079wp"/>
    <property type="match status" value="1"/>
</dbReference>
<dbReference type="PANTHER" id="PTHR33387">
    <property type="entry name" value="RMLC-LIKE JELLY ROLL FOLD PROTEIN"/>
    <property type="match status" value="1"/>
</dbReference>
<dbReference type="AlphaFoldDB" id="A0A8J6U9H2"/>
<dbReference type="InterPro" id="IPR039935">
    <property type="entry name" value="YML079W-like"/>
</dbReference>
<dbReference type="Proteomes" id="UP000643405">
    <property type="component" value="Unassembled WGS sequence"/>
</dbReference>
<dbReference type="SUPFAM" id="SSF51182">
    <property type="entry name" value="RmlC-like cupins"/>
    <property type="match status" value="1"/>
</dbReference>
<feature type="domain" description="DUF985" evidence="2">
    <location>
        <begin position="5"/>
        <end position="132"/>
    </location>
</feature>
<organism evidence="3 4">
    <name type="scientific">Oryzicola mucosus</name>
    <dbReference type="NCBI Taxonomy" id="2767425"/>
    <lineage>
        <taxon>Bacteria</taxon>
        <taxon>Pseudomonadati</taxon>
        <taxon>Pseudomonadota</taxon>
        <taxon>Alphaproteobacteria</taxon>
        <taxon>Hyphomicrobiales</taxon>
        <taxon>Phyllobacteriaceae</taxon>
        <taxon>Oryzicola</taxon>
    </lineage>
</organism>